<dbReference type="GO" id="GO:0008061">
    <property type="term" value="F:chitin binding"/>
    <property type="evidence" value="ECO:0007669"/>
    <property type="project" value="InterPro"/>
</dbReference>
<dbReference type="Pfam" id="PF01607">
    <property type="entry name" value="CBM_14"/>
    <property type="match status" value="1"/>
</dbReference>
<dbReference type="EMBL" id="KU529791">
    <property type="protein sequence ID" value="AMQ35669.1"/>
    <property type="molecule type" value="Genomic_DNA"/>
</dbReference>
<evidence type="ECO:0000313" key="2">
    <source>
        <dbReference type="EMBL" id="AMQ35669.1"/>
    </source>
</evidence>
<feature type="domain" description="Chitin-binding type-2" evidence="1">
    <location>
        <begin position="27"/>
        <end position="73"/>
    </location>
</feature>
<organism evidence="3">
    <name type="scientific">Plutella xylostella granulovirus</name>
    <dbReference type="NCBI Taxonomy" id="98383"/>
    <lineage>
        <taxon>Viruses</taxon>
        <taxon>Viruses incertae sedis</taxon>
        <taxon>Naldaviricetes</taxon>
        <taxon>Lefavirales</taxon>
        <taxon>Baculoviridae</taxon>
        <taxon>Betabaculovirus</taxon>
        <taxon>Betabaculovirus pluxylostellae</taxon>
    </lineage>
</organism>
<proteinExistence type="predicted"/>
<name>A0A142DW18_9BBAC</name>
<dbReference type="EMBL" id="KU529792">
    <property type="protein sequence ID" value="AMQ35786.1"/>
    <property type="molecule type" value="Genomic_DNA"/>
</dbReference>
<protein>
    <submittedName>
        <fullName evidence="2">PxGV-Corf57 protein</fullName>
    </submittedName>
    <submittedName>
        <fullName evidence="3">PxGV-Korf57 protein</fullName>
    </submittedName>
</protein>
<dbReference type="InterPro" id="IPR002557">
    <property type="entry name" value="Chitin-bd_dom"/>
</dbReference>
<dbReference type="SUPFAM" id="SSF57625">
    <property type="entry name" value="Invertebrate chitin-binding proteins"/>
    <property type="match status" value="1"/>
</dbReference>
<evidence type="ECO:0000259" key="1">
    <source>
        <dbReference type="SMART" id="SM00494"/>
    </source>
</evidence>
<dbReference type="SMART" id="SM00494">
    <property type="entry name" value="ChtBD2"/>
    <property type="match status" value="1"/>
</dbReference>
<dbReference type="Gene3D" id="2.170.140.10">
    <property type="entry name" value="Chitin binding domain"/>
    <property type="match status" value="1"/>
</dbReference>
<evidence type="ECO:0000313" key="3">
    <source>
        <dbReference type="EMBL" id="AMQ35786.1"/>
    </source>
</evidence>
<dbReference type="GO" id="GO:0005576">
    <property type="term" value="C:extracellular region"/>
    <property type="evidence" value="ECO:0007669"/>
    <property type="project" value="InterPro"/>
</dbReference>
<accession>A0A142DW18</accession>
<reference evidence="3" key="1">
    <citation type="submission" date="2016-01" db="EMBL/GenBank/DDBJ databases">
        <title>Complete Genome Sequences of Four Plutella xylostella Granulovirus Isolates.</title>
        <authorList>
            <person name="Spence R.J."/>
            <person name="Noune C."/>
            <person name="Hauxwell C."/>
        </authorList>
    </citation>
    <scope>NUCLEOTIDE SEQUENCE</scope>
    <source>
        <strain evidence="2">PxGV_C</strain>
        <strain evidence="3">PxGV_K</strain>
    </source>
</reference>
<gene>
    <name evidence="3" type="primary">PxGV-Korf57</name>
    <name evidence="2" type="synonym">PxGV-Corf57</name>
</gene>
<sequence>MIHYLIILFFIVSFIYVNKKIVHPKRVDCPYPDPTNCQNYYNCLDILMSCGANQSFDHKLKMCIESSLSDCGNAPSSTN</sequence>
<dbReference type="InterPro" id="IPR036508">
    <property type="entry name" value="Chitin-bd_dom_sf"/>
</dbReference>